<dbReference type="PROSITE" id="PS51645">
    <property type="entry name" value="PHR_CRY_ALPHA_BETA"/>
    <property type="match status" value="1"/>
</dbReference>
<dbReference type="EMBL" id="MN738925">
    <property type="protein sequence ID" value="QHT31838.1"/>
    <property type="molecule type" value="Genomic_DNA"/>
</dbReference>
<dbReference type="PRINTS" id="PR00147">
    <property type="entry name" value="DNAPHOTLYASE"/>
</dbReference>
<accession>A0A6C0ES63</accession>
<dbReference type="InterPro" id="IPR006050">
    <property type="entry name" value="DNA_photolyase_N"/>
</dbReference>
<evidence type="ECO:0000313" key="5">
    <source>
        <dbReference type="EMBL" id="QHT31838.1"/>
    </source>
</evidence>
<dbReference type="InterPro" id="IPR005101">
    <property type="entry name" value="Cryptochr/Photolyase_FAD-bd"/>
</dbReference>
<dbReference type="SUPFAM" id="SSF52425">
    <property type="entry name" value="Cryptochrome/photolyase, N-terminal domain"/>
    <property type="match status" value="1"/>
</dbReference>
<dbReference type="InterPro" id="IPR036155">
    <property type="entry name" value="Crypto/Photolyase_N_sf"/>
</dbReference>
<dbReference type="InterPro" id="IPR036134">
    <property type="entry name" value="Crypto/Photolyase_FAD-like_sf"/>
</dbReference>
<dbReference type="InterPro" id="IPR002081">
    <property type="entry name" value="Cryptochrome/DNA_photolyase_1"/>
</dbReference>
<evidence type="ECO:0000256" key="1">
    <source>
        <dbReference type="ARBA" id="ARBA00001974"/>
    </source>
</evidence>
<dbReference type="Pfam" id="PF03441">
    <property type="entry name" value="FAD_binding_7"/>
    <property type="match status" value="1"/>
</dbReference>
<evidence type="ECO:0000256" key="3">
    <source>
        <dbReference type="ARBA" id="ARBA00022827"/>
    </source>
</evidence>
<dbReference type="Pfam" id="PF00875">
    <property type="entry name" value="DNA_photolyase"/>
    <property type="match status" value="1"/>
</dbReference>
<keyword evidence="3" id="KW-0274">FAD</keyword>
<comment type="cofactor">
    <cofactor evidence="1">
        <name>FAD</name>
        <dbReference type="ChEBI" id="CHEBI:57692"/>
    </cofactor>
</comment>
<dbReference type="PANTHER" id="PTHR11455:SF9">
    <property type="entry name" value="CRYPTOCHROME CIRCADIAN CLOCK 5 ISOFORM X1"/>
    <property type="match status" value="1"/>
</dbReference>
<protein>
    <recommendedName>
        <fullName evidence="4">Photolyase/cryptochrome alpha/beta domain-containing protein</fullName>
    </recommendedName>
</protein>
<dbReference type="GO" id="GO:0003677">
    <property type="term" value="F:DNA binding"/>
    <property type="evidence" value="ECO:0007669"/>
    <property type="project" value="TreeGrafter"/>
</dbReference>
<dbReference type="InterPro" id="IPR014729">
    <property type="entry name" value="Rossmann-like_a/b/a_fold"/>
</dbReference>
<proteinExistence type="predicted"/>
<sequence length="466" mass="54766">MYMKYQNGLFIFHRDFRITDNVGLLEASSQCKRVYTCFIFTPEQVGKSNDYRSDNAIQFMIESLEDLRKSIQSKNGELITLYGQHKKSVTELVNRLEIDCVFFNKDYSPYAVERDNEIIEYCKRHQINCLPQSDYYLYEPGTVLNGSGGFYKKFTPFYEQVLKIEIKKPTKRTITNLSKTTLEIENSITLRNAFSKFTHNNDTIAVNGGRHRAKQMLARSLITQANYSNEHDFLFNPTSGLSAPIKFGCISVREVYDAFKQKFGAKSDIIRQLIWREFYAHVLYGYPDVLGQSYQPSYRKIKWRKSDADFHAWKNGETGFPVVDACMCQLNETGYMHNRGRMIVANFLVKTLLLDWRLGERYFAQKLVDYDPASNNGNWQGISGTGVDLKPYFRDMNPWIQSAKFDKDCVYIKKWVPELANVEPRDIHKWYIMCNDTKYHKTRYYTPIVDYDEQKKKMLELYKKYV</sequence>
<name>A0A6C0ES63_9ZZZZ</name>
<dbReference type="GO" id="GO:0071949">
    <property type="term" value="F:FAD binding"/>
    <property type="evidence" value="ECO:0007669"/>
    <property type="project" value="TreeGrafter"/>
</dbReference>
<reference evidence="5" key="1">
    <citation type="journal article" date="2020" name="Nature">
        <title>Giant virus diversity and host interactions through global metagenomics.</title>
        <authorList>
            <person name="Schulz F."/>
            <person name="Roux S."/>
            <person name="Paez-Espino D."/>
            <person name="Jungbluth S."/>
            <person name="Walsh D.A."/>
            <person name="Denef V.J."/>
            <person name="McMahon K.D."/>
            <person name="Konstantinidis K.T."/>
            <person name="Eloe-Fadrosh E.A."/>
            <person name="Kyrpides N.C."/>
            <person name="Woyke T."/>
        </authorList>
    </citation>
    <scope>NUCLEOTIDE SEQUENCE</scope>
    <source>
        <strain evidence="5">GVMAG-M-3300009155-48</strain>
    </source>
</reference>
<organism evidence="5">
    <name type="scientific">viral metagenome</name>
    <dbReference type="NCBI Taxonomy" id="1070528"/>
    <lineage>
        <taxon>unclassified sequences</taxon>
        <taxon>metagenomes</taxon>
        <taxon>organismal metagenomes</taxon>
    </lineage>
</organism>
<feature type="domain" description="Photolyase/cryptochrome alpha/beta" evidence="4">
    <location>
        <begin position="6"/>
        <end position="137"/>
    </location>
</feature>
<dbReference type="AlphaFoldDB" id="A0A6C0ES63"/>
<dbReference type="Gene3D" id="1.25.40.80">
    <property type="match status" value="1"/>
</dbReference>
<dbReference type="PANTHER" id="PTHR11455">
    <property type="entry name" value="CRYPTOCHROME"/>
    <property type="match status" value="1"/>
</dbReference>
<evidence type="ECO:0000259" key="4">
    <source>
        <dbReference type="PROSITE" id="PS51645"/>
    </source>
</evidence>
<dbReference type="Gene3D" id="1.10.579.10">
    <property type="entry name" value="DNA Cyclobutane Dipyrimidine Photolyase, subunit A, domain 3"/>
    <property type="match status" value="1"/>
</dbReference>
<evidence type="ECO:0000256" key="2">
    <source>
        <dbReference type="ARBA" id="ARBA00022630"/>
    </source>
</evidence>
<dbReference type="Gene3D" id="3.40.50.620">
    <property type="entry name" value="HUPs"/>
    <property type="match status" value="1"/>
</dbReference>
<dbReference type="GO" id="GO:0003904">
    <property type="term" value="F:deoxyribodipyrimidine photo-lyase activity"/>
    <property type="evidence" value="ECO:0007669"/>
    <property type="project" value="TreeGrafter"/>
</dbReference>
<keyword evidence="2" id="KW-0285">Flavoprotein</keyword>
<dbReference type="SUPFAM" id="SSF48173">
    <property type="entry name" value="Cryptochrome/photolyase FAD-binding domain"/>
    <property type="match status" value="1"/>
</dbReference>